<evidence type="ECO:0000256" key="5">
    <source>
        <dbReference type="ARBA" id="ARBA00022989"/>
    </source>
</evidence>
<evidence type="ECO:0000256" key="3">
    <source>
        <dbReference type="ARBA" id="ARBA00022475"/>
    </source>
</evidence>
<evidence type="ECO:0000313" key="9">
    <source>
        <dbReference type="EMBL" id="MBC2665423.1"/>
    </source>
</evidence>
<evidence type="ECO:0000256" key="7">
    <source>
        <dbReference type="RuleBase" id="RU369079"/>
    </source>
</evidence>
<comment type="subcellular location">
    <subcellularLocation>
        <location evidence="7">Cell inner membrane</location>
        <topology evidence="7">Multi-pass membrane protein</topology>
    </subcellularLocation>
    <subcellularLocation>
        <location evidence="1">Cell membrane</location>
        <topology evidence="1">Multi-pass membrane protein</topology>
    </subcellularLocation>
</comment>
<dbReference type="RefSeq" id="WP_185663683.1">
    <property type="nucleotide sequence ID" value="NZ_JACLAW010000005.1"/>
</dbReference>
<evidence type="ECO:0000256" key="1">
    <source>
        <dbReference type="ARBA" id="ARBA00004651"/>
    </source>
</evidence>
<name>A0A7X1FR62_9SPHN</name>
<dbReference type="Pfam" id="PF04290">
    <property type="entry name" value="DctQ"/>
    <property type="match status" value="1"/>
</dbReference>
<dbReference type="GO" id="GO:0005886">
    <property type="term" value="C:plasma membrane"/>
    <property type="evidence" value="ECO:0007669"/>
    <property type="project" value="UniProtKB-SubCell"/>
</dbReference>
<keyword evidence="6 7" id="KW-0472">Membrane</keyword>
<keyword evidence="7" id="KW-0997">Cell inner membrane</keyword>
<protein>
    <recommendedName>
        <fullName evidence="7">TRAP transporter small permease protein</fullName>
    </recommendedName>
</protein>
<evidence type="ECO:0000256" key="6">
    <source>
        <dbReference type="ARBA" id="ARBA00023136"/>
    </source>
</evidence>
<keyword evidence="2 7" id="KW-0813">Transport</keyword>
<evidence type="ECO:0000313" key="10">
    <source>
        <dbReference type="Proteomes" id="UP000566813"/>
    </source>
</evidence>
<keyword evidence="3" id="KW-1003">Cell membrane</keyword>
<keyword evidence="4 7" id="KW-0812">Transmembrane</keyword>
<evidence type="ECO:0000256" key="4">
    <source>
        <dbReference type="ARBA" id="ARBA00022692"/>
    </source>
</evidence>
<dbReference type="AlphaFoldDB" id="A0A7X1FR62"/>
<gene>
    <name evidence="9" type="ORF">H7F51_07810</name>
</gene>
<feature type="transmembrane region" description="Helical" evidence="7">
    <location>
        <begin position="75"/>
        <end position="94"/>
    </location>
</feature>
<comment type="similarity">
    <text evidence="7">Belongs to the TRAP transporter small permease family.</text>
</comment>
<proteinExistence type="inferred from homology"/>
<dbReference type="GO" id="GO:0022857">
    <property type="term" value="F:transmembrane transporter activity"/>
    <property type="evidence" value="ECO:0007669"/>
    <property type="project" value="UniProtKB-UniRule"/>
</dbReference>
<comment type="function">
    <text evidence="7">Part of the tripartite ATP-independent periplasmic (TRAP) transport system.</text>
</comment>
<dbReference type="EMBL" id="JACLAW010000005">
    <property type="protein sequence ID" value="MBC2665423.1"/>
    <property type="molecule type" value="Genomic_DNA"/>
</dbReference>
<evidence type="ECO:0000256" key="2">
    <source>
        <dbReference type="ARBA" id="ARBA00022448"/>
    </source>
</evidence>
<comment type="caution">
    <text evidence="9">The sequence shown here is derived from an EMBL/GenBank/DDBJ whole genome shotgun (WGS) entry which is preliminary data.</text>
</comment>
<sequence length="185" mass="19634">MDKPEAPTGAAFPEEAISPEEAVLPSHSEATKARGPLAQIAYVLGGAGLLAATTTDSLAVAGRHTGLHLLGSIELVQAAVVLLATSAMLIATMVGGHASVHIVTERLPRPTAARLARVASAVSGVTFLLIALGSAWILSDLWNGHERTELLHLPLRWLRLLWIVFALLIAFQFFRRARASQEPGQ</sequence>
<feature type="transmembrane region" description="Helical" evidence="7">
    <location>
        <begin position="115"/>
        <end position="137"/>
    </location>
</feature>
<evidence type="ECO:0000259" key="8">
    <source>
        <dbReference type="Pfam" id="PF04290"/>
    </source>
</evidence>
<comment type="subunit">
    <text evidence="7">The complex comprises the extracytoplasmic solute receptor protein and the two transmembrane proteins.</text>
</comment>
<accession>A0A7X1FR62</accession>
<organism evidence="9 10">
    <name type="scientific">Novosphingobium flavum</name>
    <dbReference type="NCBI Taxonomy" id="1778672"/>
    <lineage>
        <taxon>Bacteria</taxon>
        <taxon>Pseudomonadati</taxon>
        <taxon>Pseudomonadota</taxon>
        <taxon>Alphaproteobacteria</taxon>
        <taxon>Sphingomonadales</taxon>
        <taxon>Sphingomonadaceae</taxon>
        <taxon>Novosphingobium</taxon>
    </lineage>
</organism>
<comment type="caution">
    <text evidence="7">Lacks conserved residue(s) required for the propagation of feature annotation.</text>
</comment>
<dbReference type="InterPro" id="IPR055348">
    <property type="entry name" value="DctQ"/>
</dbReference>
<keyword evidence="10" id="KW-1185">Reference proteome</keyword>
<dbReference type="Proteomes" id="UP000566813">
    <property type="component" value="Unassembled WGS sequence"/>
</dbReference>
<feature type="domain" description="Tripartite ATP-independent periplasmic transporters DctQ component" evidence="8">
    <location>
        <begin position="59"/>
        <end position="176"/>
    </location>
</feature>
<reference evidence="9 10" key="1">
    <citation type="submission" date="2020-08" db="EMBL/GenBank/DDBJ databases">
        <title>The genome sequence of type strain Novosphingobium flavum NBRC 111647.</title>
        <authorList>
            <person name="Liu Y."/>
        </authorList>
    </citation>
    <scope>NUCLEOTIDE SEQUENCE [LARGE SCALE GENOMIC DNA]</scope>
    <source>
        <strain evidence="9 10">NBRC 111647</strain>
    </source>
</reference>
<feature type="transmembrane region" description="Helical" evidence="7">
    <location>
        <begin position="157"/>
        <end position="174"/>
    </location>
</feature>
<keyword evidence="5 7" id="KW-1133">Transmembrane helix</keyword>